<evidence type="ECO:0000256" key="1">
    <source>
        <dbReference type="ARBA" id="ARBA00010641"/>
    </source>
</evidence>
<dbReference type="SUPFAM" id="SSF88659">
    <property type="entry name" value="Sigma3 and sigma4 domains of RNA polymerase sigma factors"/>
    <property type="match status" value="1"/>
</dbReference>
<dbReference type="SUPFAM" id="SSF88946">
    <property type="entry name" value="Sigma2 domain of RNA polymerase sigma factors"/>
    <property type="match status" value="1"/>
</dbReference>
<evidence type="ECO:0000259" key="7">
    <source>
        <dbReference type="Pfam" id="PF08281"/>
    </source>
</evidence>
<dbReference type="InterPro" id="IPR013324">
    <property type="entry name" value="RNA_pol_sigma_r3/r4-like"/>
</dbReference>
<evidence type="ECO:0000256" key="4">
    <source>
        <dbReference type="ARBA" id="ARBA00023125"/>
    </source>
</evidence>
<dbReference type="EMBL" id="JAUSVM010000001">
    <property type="protein sequence ID" value="MDQ0425414.1"/>
    <property type="molecule type" value="Genomic_DNA"/>
</dbReference>
<evidence type="ECO:0000256" key="3">
    <source>
        <dbReference type="ARBA" id="ARBA00023082"/>
    </source>
</evidence>
<evidence type="ECO:0000313" key="9">
    <source>
        <dbReference type="Proteomes" id="UP001240250"/>
    </source>
</evidence>
<keyword evidence="9" id="KW-1185">Reference proteome</keyword>
<dbReference type="Gene3D" id="1.10.10.10">
    <property type="entry name" value="Winged helix-like DNA-binding domain superfamily/Winged helix DNA-binding domain"/>
    <property type="match status" value="1"/>
</dbReference>
<accession>A0ABU0GJ64</accession>
<dbReference type="InterPro" id="IPR007627">
    <property type="entry name" value="RNA_pol_sigma70_r2"/>
</dbReference>
<dbReference type="NCBIfam" id="TIGR02937">
    <property type="entry name" value="sigma70-ECF"/>
    <property type="match status" value="1"/>
</dbReference>
<reference evidence="8 9" key="1">
    <citation type="submission" date="2023-07" db="EMBL/GenBank/DDBJ databases">
        <title>Sequencing the genomes of 1000 actinobacteria strains.</title>
        <authorList>
            <person name="Klenk H.-P."/>
        </authorList>
    </citation>
    <scope>NUCLEOTIDE SEQUENCE [LARGE SCALE GENOMIC DNA]</scope>
    <source>
        <strain evidence="8 9">DSM 14785</strain>
    </source>
</reference>
<proteinExistence type="inferred from homology"/>
<dbReference type="InterPro" id="IPR014284">
    <property type="entry name" value="RNA_pol_sigma-70_dom"/>
</dbReference>
<evidence type="ECO:0000256" key="2">
    <source>
        <dbReference type="ARBA" id="ARBA00023015"/>
    </source>
</evidence>
<evidence type="ECO:0000313" key="8">
    <source>
        <dbReference type="EMBL" id="MDQ0425414.1"/>
    </source>
</evidence>
<dbReference type="RefSeq" id="WP_070320032.1">
    <property type="nucleotide sequence ID" value="NZ_JAUSVM010000001.1"/>
</dbReference>
<dbReference type="InterPro" id="IPR036388">
    <property type="entry name" value="WH-like_DNA-bd_sf"/>
</dbReference>
<evidence type="ECO:0000259" key="6">
    <source>
        <dbReference type="Pfam" id="PF04542"/>
    </source>
</evidence>
<evidence type="ECO:0000256" key="5">
    <source>
        <dbReference type="ARBA" id="ARBA00023163"/>
    </source>
</evidence>
<dbReference type="InterPro" id="IPR013249">
    <property type="entry name" value="RNA_pol_sigma70_r4_t2"/>
</dbReference>
<dbReference type="PANTHER" id="PTHR43133:SF8">
    <property type="entry name" value="RNA POLYMERASE SIGMA FACTOR HI_1459-RELATED"/>
    <property type="match status" value="1"/>
</dbReference>
<feature type="domain" description="RNA polymerase sigma-70 region 2" evidence="6">
    <location>
        <begin position="12"/>
        <end position="78"/>
    </location>
</feature>
<keyword evidence="2" id="KW-0805">Transcription regulation</keyword>
<name>A0ABU0GJ64_9CELL</name>
<dbReference type="InterPro" id="IPR013325">
    <property type="entry name" value="RNA_pol_sigma_r2"/>
</dbReference>
<keyword evidence="5" id="KW-0804">Transcription</keyword>
<dbReference type="InterPro" id="IPR039425">
    <property type="entry name" value="RNA_pol_sigma-70-like"/>
</dbReference>
<feature type="domain" description="RNA polymerase sigma factor 70 region 4 type 2" evidence="7">
    <location>
        <begin position="107"/>
        <end position="158"/>
    </location>
</feature>
<keyword evidence="4" id="KW-0238">DNA-binding</keyword>
<protein>
    <submittedName>
        <fullName evidence="8">RNA polymerase sigma-70 factor (ECF subfamily)</fullName>
    </submittedName>
</protein>
<gene>
    <name evidence="8" type="ORF">JO380_001795</name>
</gene>
<dbReference type="Proteomes" id="UP001240250">
    <property type="component" value="Unassembled WGS sequence"/>
</dbReference>
<dbReference type="Pfam" id="PF04542">
    <property type="entry name" value="Sigma70_r2"/>
    <property type="match status" value="1"/>
</dbReference>
<keyword evidence="3" id="KW-0731">Sigma factor</keyword>
<dbReference type="PANTHER" id="PTHR43133">
    <property type="entry name" value="RNA POLYMERASE ECF-TYPE SIGMA FACTO"/>
    <property type="match status" value="1"/>
</dbReference>
<dbReference type="Pfam" id="PF08281">
    <property type="entry name" value="Sigma70_r4_2"/>
    <property type="match status" value="1"/>
</dbReference>
<comment type="caution">
    <text evidence="8">The sequence shown here is derived from an EMBL/GenBank/DDBJ whole genome shotgun (WGS) entry which is preliminary data.</text>
</comment>
<sequence>MSHPRAPVFVDLYARAYGDVVRFAQRRAGTHAEDVAADAFLVAWRRLDELPADPDDARAWLFGIARNVMLNHRRGDERRTALAVRVAQLGPPLVTDEDADLVAHRVDLGRAWQRLSAAHQETLALTVFDGLDAPRAARVLGISAVAYRLRLSRARRALRAHLDHLPASSSATTPRERTPAP</sequence>
<organism evidence="8 9">
    <name type="scientific">Cellulomonas iranensis</name>
    <dbReference type="NCBI Taxonomy" id="76862"/>
    <lineage>
        <taxon>Bacteria</taxon>
        <taxon>Bacillati</taxon>
        <taxon>Actinomycetota</taxon>
        <taxon>Actinomycetes</taxon>
        <taxon>Micrococcales</taxon>
        <taxon>Cellulomonadaceae</taxon>
        <taxon>Cellulomonas</taxon>
    </lineage>
</organism>
<comment type="similarity">
    <text evidence="1">Belongs to the sigma-70 factor family. ECF subfamily.</text>
</comment>
<dbReference type="Gene3D" id="1.10.1740.10">
    <property type="match status" value="1"/>
</dbReference>